<organism evidence="1 2">
    <name type="scientific">Nitrincola lacisaponensis</name>
    <dbReference type="NCBI Taxonomy" id="267850"/>
    <lineage>
        <taxon>Bacteria</taxon>
        <taxon>Pseudomonadati</taxon>
        <taxon>Pseudomonadota</taxon>
        <taxon>Gammaproteobacteria</taxon>
        <taxon>Oceanospirillales</taxon>
        <taxon>Oceanospirillaceae</taxon>
        <taxon>Nitrincola</taxon>
    </lineage>
</organism>
<evidence type="ECO:0000313" key="2">
    <source>
        <dbReference type="Proteomes" id="UP000027318"/>
    </source>
</evidence>
<comment type="caution">
    <text evidence="1">The sequence shown here is derived from an EMBL/GenBank/DDBJ whole genome shotgun (WGS) entry which is preliminary data.</text>
</comment>
<name>A0A063Y3D9_9GAMM</name>
<sequence length="1127" mass="127510">MRVMSCNINFEGSSQNSMASTLDDLLGDRRLERLFSNQNRACALQLWVLQIKSEQSTEMRVVYGRILPYSHSSNGWSFSNNDNHLVFGNIKVKITRLNLYIDSIHCAELLRQFSAGQSISAINKTLGLECPEKLRKQFGSTTLVTDNLVYRPVAYLLNRDAHERRSLSSPHSAAGAFSASITQANKKALFLLNGEYSANLTASLVEQLDAETGLDFGGADATRFGDLELLVFPTLDDLEQNLLSVKWTDSPRALSACFDPIQVPLFEKFQFRLSIANDGQIVSSTIASANRDEEGVFEYVFQVSEELRERADSTELEIFGFSNDSPHQGELCCRWQVGYVREINFQGHMVGTGSSPVKFDWLEKATRPGMSDRVKAALTVNRGIMGFGNRIGGREADPWVTANRELSSLFARLNPPKSEGMFFERWSMGDGEGRLQFVEWFRSLLAKYQQHQIVIFDPYFETAGLGLVLICAAMNSDYIVFTSLPKLSKGEEDAQDECEHPISGRVNNLIASCEHNRDLLSRIKFCIYGLKEGRLHDRYVLVMGADELPVAGFHLSNSFQKAAENFPLLITPIPADVLLQVEQYKSTLVREAKTTQFGGEAENPAMRLLFDSTASPSAPRRYEPLSFIEKPGAGSVLSVWSGETSLKGLSGGQLRMQMEALGLLRDNSLLLTDGLKNCVAKQEINFKDFTPIWEVLGEVLAHSSIGDMELRYLESERDFLEFLKKFLKTAFERVHDNTCKELATVDVQFFHMPVEVLLRSSYHTRQLFHPTKYAALTWSEYFAIRFLWWYAPDCLLKIAEEQISILPVEPDESEAVRLSLLSQIVSEISLSIEFDISKTQLDTLVYSGQGLLHWLGLNAVERQLDTQDGLISVLSLLESFPSRERVRALGWMVHHAAMDSNKEEIFKDLVAALHKILPEAITVEELRHLIDSMRGHMRQLAWAEPWLFRDVVLPLLQSDRASTEDACEIWMQELASMLGPLLNNRSRLFDRAREGQTTNIASFLFAYSSPERREASLMVMNDILKRQRRIVQQPLASTSNWARWDDALRVSLWILAFGRWSEFYLRERGATDQNLEQLSWDARGFAMVRPLEEWQSEGASKQGELIAFLEQVEGLLNVDGELKGDPR</sequence>
<dbReference type="AlphaFoldDB" id="A0A063Y3D9"/>
<accession>A0A063Y3D9</accession>
<reference evidence="1 2" key="1">
    <citation type="journal article" date="2005" name="Int. J. Syst. Evol. Microbiol.">
        <title>Nitrincola lacisaponensis gen. nov., sp. nov., a novel alkaliphilic bacterium isolated from an alkaline, saline lake.</title>
        <authorList>
            <person name="Dimitriu P.A."/>
            <person name="Shukla S.K."/>
            <person name="Conradt J."/>
            <person name="Marquez M.C."/>
            <person name="Ventosa A."/>
            <person name="Maglia A."/>
            <person name="Peyton B.M."/>
            <person name="Pinkart H.C."/>
            <person name="Mormile M.R."/>
        </authorList>
    </citation>
    <scope>NUCLEOTIDE SEQUENCE [LARGE SCALE GENOMIC DNA]</scope>
    <source>
        <strain evidence="1 2">4CA</strain>
    </source>
</reference>
<dbReference type="NCBIfam" id="NF040699">
    <property type="entry name" value="VPA1262_fam"/>
    <property type="match status" value="1"/>
</dbReference>
<protein>
    <submittedName>
        <fullName evidence="1">Uncharacterized protein</fullName>
    </submittedName>
</protein>
<evidence type="ECO:0000313" key="1">
    <source>
        <dbReference type="EMBL" id="KDE40828.1"/>
    </source>
</evidence>
<dbReference type="NCBIfam" id="NF040700">
    <property type="entry name" value="VPA1262_N_dom"/>
    <property type="match status" value="1"/>
</dbReference>
<dbReference type="Proteomes" id="UP000027318">
    <property type="component" value="Unassembled WGS sequence"/>
</dbReference>
<keyword evidence="2" id="KW-1185">Reference proteome</keyword>
<dbReference type="PATRIC" id="fig|267850.7.peg.470"/>
<proteinExistence type="predicted"/>
<dbReference type="EMBL" id="JMSZ01000015">
    <property type="protein sequence ID" value="KDE40828.1"/>
    <property type="molecule type" value="Genomic_DNA"/>
</dbReference>
<gene>
    <name evidence="1" type="ORF">ADINL_0477</name>
</gene>